<protein>
    <submittedName>
        <fullName evidence="1">Uncharacterized protein</fullName>
    </submittedName>
</protein>
<organism evidence="1 2">
    <name type="scientific">Xenorhabdus cabanillasii JM26</name>
    <dbReference type="NCBI Taxonomy" id="1427517"/>
    <lineage>
        <taxon>Bacteria</taxon>
        <taxon>Pseudomonadati</taxon>
        <taxon>Pseudomonadota</taxon>
        <taxon>Gammaproteobacteria</taxon>
        <taxon>Enterobacterales</taxon>
        <taxon>Morganellaceae</taxon>
        <taxon>Xenorhabdus</taxon>
    </lineage>
</organism>
<dbReference type="EMBL" id="CBXE010000063">
    <property type="protein sequence ID" value="CDL80502.1"/>
    <property type="molecule type" value="Genomic_DNA"/>
</dbReference>
<gene>
    <name evidence="1" type="ORF">XCR1_1550017</name>
</gene>
<accession>W1IPU2</accession>
<name>W1IPU2_9GAMM</name>
<sequence>MILYNQLILNKKNSKERITANLAQAACHLVSDYFSKPNTQGYPQEQWITQQTLLGMGGCRVILFCGFLQ</sequence>
<evidence type="ECO:0000313" key="1">
    <source>
        <dbReference type="EMBL" id="CDL80502.1"/>
    </source>
</evidence>
<reference evidence="1 2" key="1">
    <citation type="submission" date="2013-11" db="EMBL/GenBank/DDBJ databases">
        <title>Draft genome sequence and annotation of the entomopathogenic bacterium, Xenorhabdus cabanillasi strain JM26.</title>
        <authorList>
            <person name="Gualtieri M."/>
            <person name="Ogier J.C."/>
            <person name="Pages S."/>
            <person name="Givaudan A."/>
            <person name="Gaudriault S."/>
        </authorList>
    </citation>
    <scope>NUCLEOTIDE SEQUENCE [LARGE SCALE GENOMIC DNA]</scope>
    <source>
        <strain evidence="1 2">JM26</strain>
    </source>
</reference>
<proteinExistence type="predicted"/>
<dbReference type="AlphaFoldDB" id="W1IPU2"/>
<dbReference type="Proteomes" id="UP000019197">
    <property type="component" value="Unassembled WGS sequence"/>
</dbReference>
<comment type="caution">
    <text evidence="1">The sequence shown here is derived from an EMBL/GenBank/DDBJ whole genome shotgun (WGS) entry which is preliminary data.</text>
</comment>
<evidence type="ECO:0000313" key="2">
    <source>
        <dbReference type="Proteomes" id="UP000019197"/>
    </source>
</evidence>